<proteinExistence type="predicted"/>
<dbReference type="AlphaFoldDB" id="A0A0N4U2T1"/>
<reference evidence="2" key="1">
    <citation type="submission" date="2017-02" db="UniProtKB">
        <authorList>
            <consortium name="WormBaseParasite"/>
        </authorList>
    </citation>
    <scope>IDENTIFICATION</scope>
</reference>
<protein>
    <submittedName>
        <fullName evidence="2">DUF4817 domain-containing protein</fullName>
    </submittedName>
</protein>
<dbReference type="WBParaSite" id="DME_0000100701-mRNA-1">
    <property type="protein sequence ID" value="DME_0000100701-mRNA-1"/>
    <property type="gene ID" value="DME_0000100701"/>
</dbReference>
<dbReference type="Proteomes" id="UP000038040">
    <property type="component" value="Unplaced"/>
</dbReference>
<accession>A0A0N4U2T1</accession>
<organism evidence="1 2">
    <name type="scientific">Dracunculus medinensis</name>
    <name type="common">Guinea worm</name>
    <dbReference type="NCBI Taxonomy" id="318479"/>
    <lineage>
        <taxon>Eukaryota</taxon>
        <taxon>Metazoa</taxon>
        <taxon>Ecdysozoa</taxon>
        <taxon>Nematoda</taxon>
        <taxon>Chromadorea</taxon>
        <taxon>Rhabditida</taxon>
        <taxon>Spirurina</taxon>
        <taxon>Dracunculoidea</taxon>
        <taxon>Dracunculidae</taxon>
        <taxon>Dracunculus</taxon>
    </lineage>
</organism>
<evidence type="ECO:0000313" key="1">
    <source>
        <dbReference type="Proteomes" id="UP000038040"/>
    </source>
</evidence>
<evidence type="ECO:0000313" key="2">
    <source>
        <dbReference type="WBParaSite" id="DME_0000100701-mRNA-1"/>
    </source>
</evidence>
<sequence length="53" mass="6379">LKCFFKKMRLESFLNVHPEKYRNSSARQTRSTTPVDLSMVHQYRSRSVDYLNL</sequence>
<name>A0A0N4U2T1_DRAME</name>